<organism evidence="2 3">
    <name type="scientific">Leishmania tarentolae</name>
    <name type="common">Sauroleishmania tarentolae</name>
    <dbReference type="NCBI Taxonomy" id="5689"/>
    <lineage>
        <taxon>Eukaryota</taxon>
        <taxon>Discoba</taxon>
        <taxon>Euglenozoa</taxon>
        <taxon>Kinetoplastea</taxon>
        <taxon>Metakinetoplastina</taxon>
        <taxon>Trypanosomatida</taxon>
        <taxon>Trypanosomatidae</taxon>
        <taxon>Leishmaniinae</taxon>
        <taxon>Leishmania</taxon>
        <taxon>lizard Leishmania</taxon>
    </lineage>
</organism>
<keyword evidence="1" id="KW-0812">Transmembrane</keyword>
<name>A0A640KWL6_LEITA</name>
<dbReference type="EMBL" id="BLBS01000057">
    <property type="protein sequence ID" value="GET93621.1"/>
    <property type="molecule type" value="Genomic_DNA"/>
</dbReference>
<gene>
    <name evidence="2" type="ORF">LtaPh_3653500</name>
</gene>
<keyword evidence="1" id="KW-1133">Transmembrane helix</keyword>
<evidence type="ECO:0000313" key="2">
    <source>
        <dbReference type="EMBL" id="GET93621.1"/>
    </source>
</evidence>
<reference evidence="2" key="1">
    <citation type="submission" date="2019-11" db="EMBL/GenBank/DDBJ databases">
        <title>Leishmania tarentolae CDS.</title>
        <authorList>
            <person name="Goto Y."/>
            <person name="Yamagishi J."/>
        </authorList>
    </citation>
    <scope>NUCLEOTIDE SEQUENCE [LARGE SCALE GENOMIC DNA]</scope>
    <source>
        <strain evidence="2">Parrot Tar II</strain>
    </source>
</reference>
<evidence type="ECO:0000256" key="1">
    <source>
        <dbReference type="SAM" id="Phobius"/>
    </source>
</evidence>
<accession>A0A640KWL6</accession>
<proteinExistence type="predicted"/>
<feature type="transmembrane region" description="Helical" evidence="1">
    <location>
        <begin position="119"/>
        <end position="143"/>
    </location>
</feature>
<dbReference type="VEuPathDB" id="TriTrypDB:LtaPh_3653500"/>
<comment type="caution">
    <text evidence="2">The sequence shown here is derived from an EMBL/GenBank/DDBJ whole genome shotgun (WGS) entry which is preliminary data.</text>
</comment>
<sequence>MRTPPLPSDEWDCHSHASPFLQSLTLPIYHGVFFFSFFFPRCTNTSPGLPPSPTFWAMFVQGSNTIALASSSPSCLWNACSVHMRQRRGSARVSGAPLSPAAARGSTAKSRSRYRQRWCGVWIAASCFIACVVVYVCLGSSVFHSNAQHHQRRRAGKYPILAERDLMALEVASSQVENLATLPNLEHLAKSAAELGAVYGQLLEQVAAAQELEDGGRALRQLDVNFSQLSSGCSSLRRAADVSYTKLKAMLLQEANAELHMAPTSLVRTMHGWMQSNIYLYSAVLPECYLLQDDSNSHALVLLRSINMLSWSPRVHTVSSAEAREKGALMVTYDVFNWSGGAACRRGLLGEVPHAKRFCESSFSSWPAVARRVAATYEELIVLHPTYAPLRLHYAISLVFLAMDTAADATAGSTRGLNDHAAKALKVIRNDRSKLESTYRHVDAAHGPVLTLLEVFLTRVGLRTEDQDAQLVAALREWGSCAELQAALLEPPSWPGGVFPGEYRAPLLRDSQLRHLLAKVQLDLGDAHASLQTLRLCL</sequence>
<keyword evidence="1" id="KW-0472">Membrane</keyword>
<dbReference type="Proteomes" id="UP000419144">
    <property type="component" value="Unassembled WGS sequence"/>
</dbReference>
<feature type="transmembrane region" description="Helical" evidence="1">
    <location>
        <begin position="20"/>
        <end position="39"/>
    </location>
</feature>
<dbReference type="AlphaFoldDB" id="A0A640KWL6"/>
<protein>
    <submittedName>
        <fullName evidence="2">Uncharacterized protein</fullName>
    </submittedName>
</protein>
<dbReference type="OrthoDB" id="272682at2759"/>
<keyword evidence="3" id="KW-1185">Reference proteome</keyword>
<evidence type="ECO:0000313" key="3">
    <source>
        <dbReference type="Proteomes" id="UP000419144"/>
    </source>
</evidence>